<dbReference type="RefSeq" id="WP_197444396.1">
    <property type="nucleotide sequence ID" value="NZ_CP036275.1"/>
</dbReference>
<dbReference type="GO" id="GO:0003848">
    <property type="term" value="F:2-amino-4-hydroxy-6-hydroxymethyldihydropteridine diphosphokinase activity"/>
    <property type="evidence" value="ECO:0007669"/>
    <property type="project" value="UniProtKB-EC"/>
</dbReference>
<keyword evidence="5 9" id="KW-0418">Kinase</keyword>
<keyword evidence="6" id="KW-0067">ATP-binding</keyword>
<keyword evidence="7" id="KW-0289">Folate biosynthesis</keyword>
<name>A0A517Z7U3_9PLAN</name>
<dbReference type="SUPFAM" id="SSF55083">
    <property type="entry name" value="6-hydroxymethyl-7,8-dihydropterin pyrophosphokinase, HPPK"/>
    <property type="match status" value="1"/>
</dbReference>
<evidence type="ECO:0000256" key="7">
    <source>
        <dbReference type="ARBA" id="ARBA00022909"/>
    </source>
</evidence>
<dbReference type="CDD" id="cd00483">
    <property type="entry name" value="HPPK"/>
    <property type="match status" value="1"/>
</dbReference>
<proteinExistence type="predicted"/>
<dbReference type="Proteomes" id="UP000320496">
    <property type="component" value="Chromosome"/>
</dbReference>
<dbReference type="GO" id="GO:0005524">
    <property type="term" value="F:ATP binding"/>
    <property type="evidence" value="ECO:0007669"/>
    <property type="project" value="UniProtKB-KW"/>
</dbReference>
<keyword evidence="4" id="KW-0547">Nucleotide-binding</keyword>
<evidence type="ECO:0000256" key="1">
    <source>
        <dbReference type="ARBA" id="ARBA00005051"/>
    </source>
</evidence>
<evidence type="ECO:0000256" key="6">
    <source>
        <dbReference type="ARBA" id="ARBA00022840"/>
    </source>
</evidence>
<protein>
    <recommendedName>
        <fullName evidence="2">2-amino-4-hydroxy-6-hydroxymethyldihydropteridine diphosphokinase</fullName>
        <ecNumber evidence="2">2.7.6.3</ecNumber>
    </recommendedName>
</protein>
<dbReference type="PANTHER" id="PTHR43071">
    <property type="entry name" value="2-AMINO-4-HYDROXY-6-HYDROXYMETHYLDIHYDROPTERIDINE PYROPHOSPHOKINASE"/>
    <property type="match status" value="1"/>
</dbReference>
<evidence type="ECO:0000256" key="4">
    <source>
        <dbReference type="ARBA" id="ARBA00022741"/>
    </source>
</evidence>
<dbReference type="UniPathway" id="UPA00077">
    <property type="reaction ID" value="UER00155"/>
</dbReference>
<dbReference type="EC" id="2.7.6.3" evidence="2"/>
<dbReference type="PANTHER" id="PTHR43071:SF2">
    <property type="entry name" value="2-AMINO-4-HYDROXY-6-HYDROXYMETHYLDIHYDROPTERIDINE PYROPHOSPHOKINASE"/>
    <property type="match status" value="1"/>
</dbReference>
<evidence type="ECO:0000256" key="2">
    <source>
        <dbReference type="ARBA" id="ARBA00013253"/>
    </source>
</evidence>
<feature type="domain" description="7,8-dihydro-6-hydroxymethylpterin-pyrophosphokinase" evidence="8">
    <location>
        <begin position="15"/>
        <end position="143"/>
    </location>
</feature>
<accession>A0A517Z7U3</accession>
<dbReference type="Pfam" id="PF01288">
    <property type="entry name" value="HPPK"/>
    <property type="match status" value="1"/>
</dbReference>
<dbReference type="InterPro" id="IPR000550">
    <property type="entry name" value="Hppk"/>
</dbReference>
<gene>
    <name evidence="9" type="primary">folK_2</name>
    <name evidence="9" type="ORF">Mal4_28810</name>
</gene>
<evidence type="ECO:0000256" key="5">
    <source>
        <dbReference type="ARBA" id="ARBA00022777"/>
    </source>
</evidence>
<evidence type="ECO:0000256" key="3">
    <source>
        <dbReference type="ARBA" id="ARBA00022679"/>
    </source>
</evidence>
<organism evidence="9 10">
    <name type="scientific">Maioricimonas rarisocia</name>
    <dbReference type="NCBI Taxonomy" id="2528026"/>
    <lineage>
        <taxon>Bacteria</taxon>
        <taxon>Pseudomonadati</taxon>
        <taxon>Planctomycetota</taxon>
        <taxon>Planctomycetia</taxon>
        <taxon>Planctomycetales</taxon>
        <taxon>Planctomycetaceae</taxon>
        <taxon>Maioricimonas</taxon>
    </lineage>
</organism>
<evidence type="ECO:0000313" key="10">
    <source>
        <dbReference type="Proteomes" id="UP000320496"/>
    </source>
</evidence>
<dbReference type="KEGG" id="mri:Mal4_28810"/>
<keyword evidence="10" id="KW-1185">Reference proteome</keyword>
<dbReference type="GO" id="GO:0016301">
    <property type="term" value="F:kinase activity"/>
    <property type="evidence" value="ECO:0007669"/>
    <property type="project" value="UniProtKB-KW"/>
</dbReference>
<sequence length="176" mass="19669">MTITPTSPRLLNLAYLSLGSNVGPEHYLPAAVEKLRCVGEVLRVSRVWQSPPVGYVHQPDFCNAAVLLEIDLGAAELKREVIARIESDLDRVRDPRNRSGPRTVDIDIALFNEDLISIGGNRIPDPEILIRPFLAVPLAEIDPTYRHPQTGETLQAVARRLRPHASLHERHDIRLA</sequence>
<dbReference type="EMBL" id="CP036275">
    <property type="protein sequence ID" value="QDU38552.1"/>
    <property type="molecule type" value="Genomic_DNA"/>
</dbReference>
<dbReference type="InterPro" id="IPR035907">
    <property type="entry name" value="Hppk_sf"/>
</dbReference>
<evidence type="ECO:0000259" key="8">
    <source>
        <dbReference type="Pfam" id="PF01288"/>
    </source>
</evidence>
<evidence type="ECO:0000313" key="9">
    <source>
        <dbReference type="EMBL" id="QDU38552.1"/>
    </source>
</evidence>
<dbReference type="NCBIfam" id="TIGR01498">
    <property type="entry name" value="folK"/>
    <property type="match status" value="1"/>
</dbReference>
<dbReference type="Gene3D" id="3.30.70.560">
    <property type="entry name" value="7,8-Dihydro-6-hydroxymethylpterin-pyrophosphokinase HPPK"/>
    <property type="match status" value="1"/>
</dbReference>
<dbReference type="GO" id="GO:0046656">
    <property type="term" value="P:folic acid biosynthetic process"/>
    <property type="evidence" value="ECO:0007669"/>
    <property type="project" value="UniProtKB-KW"/>
</dbReference>
<dbReference type="AlphaFoldDB" id="A0A517Z7U3"/>
<comment type="pathway">
    <text evidence="1">Cofactor biosynthesis; tetrahydrofolate biosynthesis; 2-amino-4-hydroxy-6-hydroxymethyl-7,8-dihydropteridine diphosphate from 7,8-dihydroneopterin triphosphate: step 4/4.</text>
</comment>
<keyword evidence="3 9" id="KW-0808">Transferase</keyword>
<dbReference type="GO" id="GO:0046654">
    <property type="term" value="P:tetrahydrofolate biosynthetic process"/>
    <property type="evidence" value="ECO:0007669"/>
    <property type="project" value="UniProtKB-UniPathway"/>
</dbReference>
<reference evidence="9 10" key="1">
    <citation type="submission" date="2019-02" db="EMBL/GenBank/DDBJ databases">
        <title>Deep-cultivation of Planctomycetes and their phenomic and genomic characterization uncovers novel biology.</title>
        <authorList>
            <person name="Wiegand S."/>
            <person name="Jogler M."/>
            <person name="Boedeker C."/>
            <person name="Pinto D."/>
            <person name="Vollmers J."/>
            <person name="Rivas-Marin E."/>
            <person name="Kohn T."/>
            <person name="Peeters S.H."/>
            <person name="Heuer A."/>
            <person name="Rast P."/>
            <person name="Oberbeckmann S."/>
            <person name="Bunk B."/>
            <person name="Jeske O."/>
            <person name="Meyerdierks A."/>
            <person name="Storesund J.E."/>
            <person name="Kallscheuer N."/>
            <person name="Luecker S."/>
            <person name="Lage O.M."/>
            <person name="Pohl T."/>
            <person name="Merkel B.J."/>
            <person name="Hornburger P."/>
            <person name="Mueller R.-W."/>
            <person name="Bruemmer F."/>
            <person name="Labrenz M."/>
            <person name="Spormann A.M."/>
            <person name="Op den Camp H."/>
            <person name="Overmann J."/>
            <person name="Amann R."/>
            <person name="Jetten M.S.M."/>
            <person name="Mascher T."/>
            <person name="Medema M.H."/>
            <person name="Devos D.P."/>
            <person name="Kaster A.-K."/>
            <person name="Ovreas L."/>
            <person name="Rohde M."/>
            <person name="Galperin M.Y."/>
            <person name="Jogler C."/>
        </authorList>
    </citation>
    <scope>NUCLEOTIDE SEQUENCE [LARGE SCALE GENOMIC DNA]</scope>
    <source>
        <strain evidence="9 10">Mal4</strain>
    </source>
</reference>